<dbReference type="AlphaFoldDB" id="A0A1D2VCA8"/>
<dbReference type="Gene3D" id="3.30.200.20">
    <property type="entry name" value="Phosphorylase Kinase, domain 1"/>
    <property type="match status" value="1"/>
</dbReference>
<reference evidence="10" key="1">
    <citation type="submission" date="2016-05" db="EMBL/GenBank/DDBJ databases">
        <title>Comparative genomics of biotechnologically important yeasts.</title>
        <authorList>
            <consortium name="DOE Joint Genome Institute"/>
            <person name="Riley R."/>
            <person name="Haridas S."/>
            <person name="Wolfe K.H."/>
            <person name="Lopes M.R."/>
            <person name="Hittinger C.T."/>
            <person name="Goker M."/>
            <person name="Salamov A."/>
            <person name="Wisecaver J."/>
            <person name="Long T.M."/>
            <person name="Aerts A.L."/>
            <person name="Barry K."/>
            <person name="Choi C."/>
            <person name="Clum A."/>
            <person name="Coughlan A.Y."/>
            <person name="Deshpande S."/>
            <person name="Douglass A.P."/>
            <person name="Hanson S.J."/>
            <person name="Klenk H.-P."/>
            <person name="Labutti K."/>
            <person name="Lapidus A."/>
            <person name="Lindquist E."/>
            <person name="Lipzen A."/>
            <person name="Meier-Kolthoff J.P."/>
            <person name="Ohm R.A."/>
            <person name="Otillar R.P."/>
            <person name="Pangilinan J."/>
            <person name="Peng Y."/>
            <person name="Rokas A."/>
            <person name="Rosa C.A."/>
            <person name="Scheuner C."/>
            <person name="Sibirny A.A."/>
            <person name="Slot J.C."/>
            <person name="Stielow J.B."/>
            <person name="Sun H."/>
            <person name="Kurtzman C.P."/>
            <person name="Blackwell M."/>
            <person name="Grigoriev I.V."/>
            <person name="Jeffries T.W."/>
        </authorList>
    </citation>
    <scope>NUCLEOTIDE SEQUENCE [LARGE SCALE GENOMIC DNA]</scope>
    <source>
        <strain evidence="10">DSM 1968</strain>
    </source>
</reference>
<evidence type="ECO:0000313" key="9">
    <source>
        <dbReference type="EMBL" id="ODV59249.1"/>
    </source>
</evidence>
<protein>
    <submittedName>
        <fullName evidence="9">Pkinase-domain-containing protein</fullName>
    </submittedName>
</protein>
<dbReference type="OrthoDB" id="10252354at2759"/>
<dbReference type="InParanoid" id="A0A1D2VCA8"/>
<dbReference type="EMBL" id="KV454487">
    <property type="protein sequence ID" value="ODV59249.1"/>
    <property type="molecule type" value="Genomic_DNA"/>
</dbReference>
<keyword evidence="10" id="KW-1185">Reference proteome</keyword>
<dbReference type="GO" id="GO:0000935">
    <property type="term" value="C:division septum"/>
    <property type="evidence" value="ECO:0007669"/>
    <property type="project" value="EnsemblFungi"/>
</dbReference>
<dbReference type="Gene3D" id="1.10.510.10">
    <property type="entry name" value="Transferase(Phosphotransferase) domain 1"/>
    <property type="match status" value="1"/>
</dbReference>
<dbReference type="GO" id="GO:0000196">
    <property type="term" value="P:cell integrity MAPK cascade"/>
    <property type="evidence" value="ECO:0007669"/>
    <property type="project" value="EnsemblFungi"/>
</dbReference>
<dbReference type="GO" id="GO:0005524">
    <property type="term" value="F:ATP binding"/>
    <property type="evidence" value="ECO:0007669"/>
    <property type="project" value="UniProtKB-UniRule"/>
</dbReference>
<keyword evidence="1" id="KW-0808">Transferase</keyword>
<dbReference type="InterPro" id="IPR011009">
    <property type="entry name" value="Kinase-like_dom_sf"/>
</dbReference>
<dbReference type="Pfam" id="PF00069">
    <property type="entry name" value="Pkinase"/>
    <property type="match status" value="1"/>
</dbReference>
<dbReference type="PROSITE" id="PS00107">
    <property type="entry name" value="PROTEIN_KINASE_ATP"/>
    <property type="match status" value="1"/>
</dbReference>
<evidence type="ECO:0000313" key="10">
    <source>
        <dbReference type="Proteomes" id="UP000095038"/>
    </source>
</evidence>
<dbReference type="GO" id="GO:0004708">
    <property type="term" value="F:MAP kinase kinase activity"/>
    <property type="evidence" value="ECO:0007669"/>
    <property type="project" value="EnsemblFungi"/>
</dbReference>
<dbReference type="PANTHER" id="PTHR47448:SF5">
    <property type="entry name" value="MITOGEN-ACTIVATED PROTEIN KINASE KINAE MKK2"/>
    <property type="match status" value="1"/>
</dbReference>
<proteinExistence type="inferred from homology"/>
<dbReference type="FunFam" id="1.10.510.10:FF:000263">
    <property type="entry name" value="MAP kinase skh1/pek1"/>
    <property type="match status" value="1"/>
</dbReference>
<dbReference type="GO" id="GO:0005737">
    <property type="term" value="C:cytoplasm"/>
    <property type="evidence" value="ECO:0007669"/>
    <property type="project" value="EnsemblFungi"/>
</dbReference>
<evidence type="ECO:0000256" key="3">
    <source>
        <dbReference type="ARBA" id="ARBA00022777"/>
    </source>
</evidence>
<keyword evidence="3 9" id="KW-0418">Kinase</keyword>
<keyword evidence="4 6" id="KW-0067">ATP-binding</keyword>
<gene>
    <name evidence="9" type="ORF">ASCRUDRAFT_37908</name>
</gene>
<dbReference type="InterPro" id="IPR050915">
    <property type="entry name" value="MAP_kinase_kinase"/>
</dbReference>
<evidence type="ECO:0000256" key="1">
    <source>
        <dbReference type="ARBA" id="ARBA00022679"/>
    </source>
</evidence>
<feature type="binding site" evidence="6">
    <location>
        <position position="129"/>
    </location>
    <ligand>
        <name>ATP</name>
        <dbReference type="ChEBI" id="CHEBI:30616"/>
    </ligand>
</feature>
<dbReference type="InterPro" id="IPR008271">
    <property type="entry name" value="Ser/Thr_kinase_AS"/>
</dbReference>
<dbReference type="GO" id="GO:0050850">
    <property type="term" value="P:positive regulation of calcium-mediated signaling"/>
    <property type="evidence" value="ECO:0007669"/>
    <property type="project" value="EnsemblFungi"/>
</dbReference>
<dbReference type="SUPFAM" id="SSF56112">
    <property type="entry name" value="Protein kinase-like (PK-like)"/>
    <property type="match status" value="1"/>
</dbReference>
<dbReference type="InterPro" id="IPR000719">
    <property type="entry name" value="Prot_kinase_dom"/>
</dbReference>
<name>A0A1D2VCA8_9ASCO</name>
<evidence type="ECO:0000256" key="6">
    <source>
        <dbReference type="PROSITE-ProRule" id="PRU10141"/>
    </source>
</evidence>
<dbReference type="InterPro" id="IPR017441">
    <property type="entry name" value="Protein_kinase_ATP_BS"/>
</dbReference>
<dbReference type="SMART" id="SM00220">
    <property type="entry name" value="S_TKc"/>
    <property type="match status" value="1"/>
</dbReference>
<dbReference type="PANTHER" id="PTHR47448">
    <property type="entry name" value="DUAL SPECIFICITY MITOGEN-ACTIVATED PROTEIN KINASE KINASE DSOR1-LIKE PROTEIN"/>
    <property type="match status" value="1"/>
</dbReference>
<keyword evidence="2 6" id="KW-0547">Nucleotide-binding</keyword>
<keyword evidence="7" id="KW-0723">Serine/threonine-protein kinase</keyword>
<dbReference type="PROSITE" id="PS00108">
    <property type="entry name" value="PROTEIN_KINASE_ST"/>
    <property type="match status" value="1"/>
</dbReference>
<dbReference type="GeneID" id="30964445"/>
<dbReference type="Proteomes" id="UP000095038">
    <property type="component" value="Unassembled WGS sequence"/>
</dbReference>
<sequence length="397" mass="44991">MPYYKLNNNNNNQPKKHVISKIVTNSSNASLNTATDIIKESGNDISSSQQNITSNYDDPNARTLTSASTELEIKKLFSKDLEQLEEQDWKILSKNKEIVELNVLGEGAGGSVSKCKLKHNVHNSVFALKTITANPNPDVQKQIWRELQYNKVCKSPNIVKYYGTFMNEDDGVIFIAMEFMAGKSLDAVYKRVKKMNGRIGEKVIGKVAESVLRGLSYLHQHKIIHRDIKPQNILLNELGEIKLCDFGVSGEVVNSLATTFTGTSYYMAPERIRGNAYTVTSDVWSLGLTLLEVAQGRFPYFSSNLLEDNDGKNTNSTTSLTTFELLSAILEFSPELKDEPDKNIKWSPRFRKFINDCLERDATKRASPRQMLQKHPWIIAQMKNKVNMKKFVYACWN</sequence>
<dbReference type="FunCoup" id="A0A1D2VCA8">
    <property type="interactions" value="590"/>
</dbReference>
<organism evidence="9 10">
    <name type="scientific">Ascoidea rubescens DSM 1968</name>
    <dbReference type="NCBI Taxonomy" id="1344418"/>
    <lineage>
        <taxon>Eukaryota</taxon>
        <taxon>Fungi</taxon>
        <taxon>Dikarya</taxon>
        <taxon>Ascomycota</taxon>
        <taxon>Saccharomycotina</taxon>
        <taxon>Saccharomycetes</taxon>
        <taxon>Ascoideaceae</taxon>
        <taxon>Ascoidea</taxon>
    </lineage>
</organism>
<dbReference type="RefSeq" id="XP_020045556.1">
    <property type="nucleotide sequence ID" value="XM_020190809.1"/>
</dbReference>
<comment type="similarity">
    <text evidence="5">Belongs to the protein kinase superfamily. STE Ser/Thr protein kinase family. MAP kinase kinase subfamily.</text>
</comment>
<evidence type="ECO:0000259" key="8">
    <source>
        <dbReference type="PROSITE" id="PS50011"/>
    </source>
</evidence>
<dbReference type="STRING" id="1344418.A0A1D2VCA8"/>
<evidence type="ECO:0000256" key="7">
    <source>
        <dbReference type="RuleBase" id="RU000304"/>
    </source>
</evidence>
<evidence type="ECO:0000256" key="2">
    <source>
        <dbReference type="ARBA" id="ARBA00022741"/>
    </source>
</evidence>
<feature type="domain" description="Protein kinase" evidence="8">
    <location>
        <begin position="98"/>
        <end position="378"/>
    </location>
</feature>
<evidence type="ECO:0000256" key="5">
    <source>
        <dbReference type="ARBA" id="ARBA00038035"/>
    </source>
</evidence>
<dbReference type="GO" id="GO:0004674">
    <property type="term" value="F:protein serine/threonine kinase activity"/>
    <property type="evidence" value="ECO:0007669"/>
    <property type="project" value="UniProtKB-KW"/>
</dbReference>
<accession>A0A1D2VCA8</accession>
<evidence type="ECO:0000256" key="4">
    <source>
        <dbReference type="ARBA" id="ARBA00022840"/>
    </source>
</evidence>
<dbReference type="PROSITE" id="PS50011">
    <property type="entry name" value="PROTEIN_KINASE_DOM"/>
    <property type="match status" value="1"/>
</dbReference>